<dbReference type="Pfam" id="PF13565">
    <property type="entry name" value="HTH_32"/>
    <property type="match status" value="1"/>
</dbReference>
<gene>
    <name evidence="2" type="ORF">SAMN05660209_03105</name>
</gene>
<dbReference type="InterPro" id="IPR052702">
    <property type="entry name" value="MscS-like_channel"/>
</dbReference>
<dbReference type="AlphaFoldDB" id="A0A1H3KSA9"/>
<proteinExistence type="predicted"/>
<dbReference type="InterPro" id="IPR012337">
    <property type="entry name" value="RNaseH-like_sf"/>
</dbReference>
<dbReference type="Pfam" id="PF13358">
    <property type="entry name" value="DDE_3"/>
    <property type="match status" value="1"/>
</dbReference>
<dbReference type="NCBIfam" id="NF033545">
    <property type="entry name" value="transpos_IS630"/>
    <property type="match status" value="1"/>
</dbReference>
<dbReference type="Proteomes" id="UP000198921">
    <property type="component" value="Unassembled WGS sequence"/>
</dbReference>
<evidence type="ECO:0000259" key="1">
    <source>
        <dbReference type="Pfam" id="PF13358"/>
    </source>
</evidence>
<name>A0A1H3KSA9_9ACTN</name>
<evidence type="ECO:0000313" key="2">
    <source>
        <dbReference type="EMBL" id="SDY54658.1"/>
    </source>
</evidence>
<protein>
    <submittedName>
        <fullName evidence="2">Transposase</fullName>
    </submittedName>
</protein>
<dbReference type="InterPro" id="IPR009057">
    <property type="entry name" value="Homeodomain-like_sf"/>
</dbReference>
<sequence length="370" mass="40963">MAALVRVVQVPDADRRELQRRARDKGAPARVVERARIVLLAADEVPGKQIATLVGCAEGTVVTWRGRYAEHGLAGLEDLPRPGSPSPLPEALRDRVLELTLTAPPTQFGATHWSSRLLAAALAGEGTPISHATIARIWHRFGVQPWRAETFKFSTDPELEAKIRDVVGLYLAPPEQAVVLCVDEKPQLQALERTAPTLPVRPGHPQAASFDYVRHGTTTLFAALEVATGRVTDACTERHRHQEFLGFLKQVAAAYPRRELHVVVDNYATHKHPAVRAWLKGHPRVTLHFTPTSGSWLNLVEAFFSIITRQALRRGNFPTVADLIAAIGRFIDAWNDRCAPFTWTKDPDTVIAEAIDPRHRKAPTTSDTEH</sequence>
<evidence type="ECO:0000313" key="3">
    <source>
        <dbReference type="Proteomes" id="UP000198921"/>
    </source>
</evidence>
<dbReference type="InterPro" id="IPR036397">
    <property type="entry name" value="RNaseH_sf"/>
</dbReference>
<dbReference type="PANTHER" id="PTHR30347:SF1">
    <property type="entry name" value="MECHANOSENSITIVE CHANNEL MSCK"/>
    <property type="match status" value="1"/>
</dbReference>
<dbReference type="EMBL" id="FNOT01000008">
    <property type="protein sequence ID" value="SDY54658.1"/>
    <property type="molecule type" value="Genomic_DNA"/>
</dbReference>
<dbReference type="GO" id="GO:0003676">
    <property type="term" value="F:nucleic acid binding"/>
    <property type="evidence" value="ECO:0007669"/>
    <property type="project" value="InterPro"/>
</dbReference>
<dbReference type="Gene3D" id="3.30.420.10">
    <property type="entry name" value="Ribonuclease H-like superfamily/Ribonuclease H"/>
    <property type="match status" value="1"/>
</dbReference>
<dbReference type="SUPFAM" id="SSF53098">
    <property type="entry name" value="Ribonuclease H-like"/>
    <property type="match status" value="1"/>
</dbReference>
<accession>A0A1H3KSA9</accession>
<dbReference type="OrthoDB" id="2375382at2"/>
<dbReference type="SUPFAM" id="SSF46689">
    <property type="entry name" value="Homeodomain-like"/>
    <property type="match status" value="1"/>
</dbReference>
<dbReference type="InterPro" id="IPR047655">
    <property type="entry name" value="Transpos_IS630-like"/>
</dbReference>
<reference evidence="3" key="1">
    <citation type="submission" date="2016-10" db="EMBL/GenBank/DDBJ databases">
        <authorList>
            <person name="Varghese N."/>
            <person name="Submissions S."/>
        </authorList>
    </citation>
    <scope>NUCLEOTIDE SEQUENCE [LARGE SCALE GENOMIC DNA]</scope>
    <source>
        <strain evidence="3">DSM 45422</strain>
    </source>
</reference>
<dbReference type="PANTHER" id="PTHR30347">
    <property type="entry name" value="POTASSIUM CHANNEL RELATED"/>
    <property type="match status" value="1"/>
</dbReference>
<dbReference type="InterPro" id="IPR038717">
    <property type="entry name" value="Tc1-like_DDE_dom"/>
</dbReference>
<feature type="domain" description="Tc1-like transposase DDE" evidence="1">
    <location>
        <begin position="179"/>
        <end position="323"/>
    </location>
</feature>
<organism evidence="2 3">
    <name type="scientific">Geodermatophilus africanus</name>
    <dbReference type="NCBI Taxonomy" id="1137993"/>
    <lineage>
        <taxon>Bacteria</taxon>
        <taxon>Bacillati</taxon>
        <taxon>Actinomycetota</taxon>
        <taxon>Actinomycetes</taxon>
        <taxon>Geodermatophilales</taxon>
        <taxon>Geodermatophilaceae</taxon>
        <taxon>Geodermatophilus</taxon>
    </lineage>
</organism>
<keyword evidence="3" id="KW-1185">Reference proteome</keyword>
<dbReference type="RefSeq" id="WP_091158114.1">
    <property type="nucleotide sequence ID" value="NZ_FNOT01000008.1"/>
</dbReference>
<dbReference type="STRING" id="1137993.SAMN05660209_03105"/>